<evidence type="ECO:0000313" key="3">
    <source>
        <dbReference type="Proteomes" id="UP000244722"/>
    </source>
</evidence>
<gene>
    <name evidence="2" type="ORF">B9Z19DRAFT_1075757</name>
</gene>
<keyword evidence="3" id="KW-1185">Reference proteome</keyword>
<proteinExistence type="predicted"/>
<feature type="signal peptide" evidence="1">
    <location>
        <begin position="1"/>
        <end position="17"/>
    </location>
</feature>
<accession>A0A2T7A2X7</accession>
<organism evidence="2 3">
    <name type="scientific">Tuber borchii</name>
    <name type="common">White truffle</name>
    <dbReference type="NCBI Taxonomy" id="42251"/>
    <lineage>
        <taxon>Eukaryota</taxon>
        <taxon>Fungi</taxon>
        <taxon>Dikarya</taxon>
        <taxon>Ascomycota</taxon>
        <taxon>Pezizomycotina</taxon>
        <taxon>Pezizomycetes</taxon>
        <taxon>Pezizales</taxon>
        <taxon>Tuberaceae</taxon>
        <taxon>Tuber</taxon>
    </lineage>
</organism>
<name>A0A2T7A2X7_TUBBO</name>
<feature type="chain" id="PRO_5015425701" evidence="1">
    <location>
        <begin position="18"/>
        <end position="77"/>
    </location>
</feature>
<dbReference type="EMBL" id="NESQ01000034">
    <property type="protein sequence ID" value="PUU82078.1"/>
    <property type="molecule type" value="Genomic_DNA"/>
</dbReference>
<dbReference type="Proteomes" id="UP000244722">
    <property type="component" value="Unassembled WGS sequence"/>
</dbReference>
<keyword evidence="1" id="KW-0732">Signal</keyword>
<comment type="caution">
    <text evidence="2">The sequence shown here is derived from an EMBL/GenBank/DDBJ whole genome shotgun (WGS) entry which is preliminary data.</text>
</comment>
<sequence length="77" mass="8147">MFFLLLLLNLELFHLDSRFSREILCGGSHHPALSSAPGRTAVSLIGGFPACGAKTTLTLVAKPEVIPIARTTAATNL</sequence>
<dbReference type="AlphaFoldDB" id="A0A2T7A2X7"/>
<reference evidence="2 3" key="1">
    <citation type="submission" date="2017-04" db="EMBL/GenBank/DDBJ databases">
        <title>Draft genome sequence of Tuber borchii Vittad., a whitish edible truffle.</title>
        <authorList>
            <consortium name="DOE Joint Genome Institute"/>
            <person name="Murat C."/>
            <person name="Kuo A."/>
            <person name="Barry K.W."/>
            <person name="Clum A."/>
            <person name="Dockter R.B."/>
            <person name="Fauchery L."/>
            <person name="Iotti M."/>
            <person name="Kohler A."/>
            <person name="Labutti K."/>
            <person name="Lindquist E.A."/>
            <person name="Lipzen A."/>
            <person name="Ohm R.A."/>
            <person name="Wang M."/>
            <person name="Grigoriev I.V."/>
            <person name="Zambonelli A."/>
            <person name="Martin F.M."/>
        </authorList>
    </citation>
    <scope>NUCLEOTIDE SEQUENCE [LARGE SCALE GENOMIC DNA]</scope>
    <source>
        <strain evidence="2 3">Tbo3840</strain>
    </source>
</reference>
<protein>
    <submittedName>
        <fullName evidence="2">Uncharacterized protein</fullName>
    </submittedName>
</protein>
<evidence type="ECO:0000256" key="1">
    <source>
        <dbReference type="SAM" id="SignalP"/>
    </source>
</evidence>
<evidence type="ECO:0000313" key="2">
    <source>
        <dbReference type="EMBL" id="PUU82078.1"/>
    </source>
</evidence>